<keyword evidence="2 3" id="KW-0040">ANK repeat</keyword>
<dbReference type="Gene3D" id="1.25.40.20">
    <property type="entry name" value="Ankyrin repeat-containing domain"/>
    <property type="match status" value="2"/>
</dbReference>
<organism evidence="4 5">
    <name type="scientific">Tepiditoga spiralis</name>
    <dbReference type="NCBI Taxonomy" id="2108365"/>
    <lineage>
        <taxon>Bacteria</taxon>
        <taxon>Thermotogati</taxon>
        <taxon>Thermotogota</taxon>
        <taxon>Thermotogae</taxon>
        <taxon>Petrotogales</taxon>
        <taxon>Petrotogaceae</taxon>
        <taxon>Tepiditoga</taxon>
    </lineage>
</organism>
<accession>A0A7G1G649</accession>
<dbReference type="AlphaFoldDB" id="A0A7G1G649"/>
<gene>
    <name evidence="4" type="ORF">OSSY52_21790</name>
</gene>
<dbReference type="Proteomes" id="UP000516361">
    <property type="component" value="Chromosome"/>
</dbReference>
<dbReference type="PROSITE" id="PS50297">
    <property type="entry name" value="ANK_REP_REGION"/>
    <property type="match status" value="1"/>
</dbReference>
<dbReference type="EMBL" id="AP018712">
    <property type="protein sequence ID" value="BBE32038.1"/>
    <property type="molecule type" value="Genomic_DNA"/>
</dbReference>
<dbReference type="SUPFAM" id="SSF48403">
    <property type="entry name" value="Ankyrin repeat"/>
    <property type="match status" value="1"/>
</dbReference>
<evidence type="ECO:0000313" key="4">
    <source>
        <dbReference type="EMBL" id="BBE32038.1"/>
    </source>
</evidence>
<keyword evidence="1" id="KW-0677">Repeat</keyword>
<evidence type="ECO:0000256" key="3">
    <source>
        <dbReference type="PROSITE-ProRule" id="PRU00023"/>
    </source>
</evidence>
<dbReference type="RefSeq" id="WP_190614896.1">
    <property type="nucleotide sequence ID" value="NZ_AP018712.1"/>
</dbReference>
<sequence>MKNKITVLFIVIFNIFSFSNSINDLFNAVCNQNIEEVKIILENKNLNLNYRNEDYRTVLDTSSINNYFDTFKVIYNSGLELTKETMISAYGYAIYYNSYNIVKYILDNYGTYDYTNFLPDDSAVNLSIIRKNFEITELLLERNVKYNDEAIVLAAKENNFELIKYFVNAGISVNTNGWHEYTPLYYAIKNKNYEMTEYLIKNGADTNAISWENETILDIAIYTGLDFVKLLVENKCNLNQMGKYYPPLTKAIISRKKNTAEYLLEKGADVTLKDKTGKAVYDYVKGKPNLMKILKSYLQ</sequence>
<dbReference type="KEGG" id="ocy:OSSY52_21790"/>
<dbReference type="SMART" id="SM00248">
    <property type="entry name" value="ANK"/>
    <property type="match status" value="7"/>
</dbReference>
<dbReference type="InterPro" id="IPR002110">
    <property type="entry name" value="Ankyrin_rpt"/>
</dbReference>
<feature type="repeat" description="ANK" evidence="3">
    <location>
        <begin position="243"/>
        <end position="275"/>
    </location>
</feature>
<keyword evidence="5" id="KW-1185">Reference proteome</keyword>
<evidence type="ECO:0000256" key="1">
    <source>
        <dbReference type="ARBA" id="ARBA00022737"/>
    </source>
</evidence>
<dbReference type="InterPro" id="IPR036770">
    <property type="entry name" value="Ankyrin_rpt-contain_sf"/>
</dbReference>
<dbReference type="PROSITE" id="PS50088">
    <property type="entry name" value="ANK_REPEAT"/>
    <property type="match status" value="2"/>
</dbReference>
<dbReference type="InParanoid" id="A0A7G1G649"/>
<evidence type="ECO:0000256" key="2">
    <source>
        <dbReference type="ARBA" id="ARBA00023043"/>
    </source>
</evidence>
<feature type="repeat" description="ANK" evidence="3">
    <location>
        <begin position="179"/>
        <end position="211"/>
    </location>
</feature>
<dbReference type="Pfam" id="PF12796">
    <property type="entry name" value="Ank_2"/>
    <property type="match status" value="2"/>
</dbReference>
<dbReference type="PANTHER" id="PTHR24134">
    <property type="entry name" value="ANKYRIN REPEAT-CONTAINING PROTEIN DDB_G0279043"/>
    <property type="match status" value="1"/>
</dbReference>
<protein>
    <submittedName>
        <fullName evidence="4">UNC-44 ankyrin</fullName>
    </submittedName>
</protein>
<evidence type="ECO:0000313" key="5">
    <source>
        <dbReference type="Proteomes" id="UP000516361"/>
    </source>
</evidence>
<dbReference type="PANTHER" id="PTHR24134:SF9">
    <property type="entry name" value="ANKYRIN REPEAT AND SOCS BOX PROTEIN 8"/>
    <property type="match status" value="1"/>
</dbReference>
<name>A0A7G1G649_9BACT</name>
<proteinExistence type="predicted"/>
<reference evidence="4 5" key="1">
    <citation type="submission" date="2018-06" db="EMBL/GenBank/DDBJ databases">
        <title>Genome sequencing of Oceanotoga sp. sy52.</title>
        <authorList>
            <person name="Mori K."/>
        </authorList>
    </citation>
    <scope>NUCLEOTIDE SEQUENCE [LARGE SCALE GENOMIC DNA]</scope>
    <source>
        <strain evidence="5">sy52</strain>
    </source>
</reference>